<protein>
    <recommendedName>
        <fullName evidence="3">Secreted protein</fullName>
    </recommendedName>
</protein>
<name>A0ABQ6WSC3_9EURO</name>
<evidence type="ECO:0008006" key="3">
    <source>
        <dbReference type="Google" id="ProtNLM"/>
    </source>
</evidence>
<proteinExistence type="predicted"/>
<evidence type="ECO:0000313" key="1">
    <source>
        <dbReference type="EMBL" id="KAE8420010.1"/>
    </source>
</evidence>
<accession>A0ABQ6WSC3</accession>
<gene>
    <name evidence="1" type="ORF">BDV36DRAFT_250355</name>
</gene>
<dbReference type="EMBL" id="ML735712">
    <property type="protein sequence ID" value="KAE8420010.1"/>
    <property type="molecule type" value="Genomic_DNA"/>
</dbReference>
<dbReference type="Proteomes" id="UP000325395">
    <property type="component" value="Unassembled WGS sequence"/>
</dbReference>
<organism evidence="1 2">
    <name type="scientific">Aspergillus pseudocaelatus</name>
    <dbReference type="NCBI Taxonomy" id="1825620"/>
    <lineage>
        <taxon>Eukaryota</taxon>
        <taxon>Fungi</taxon>
        <taxon>Dikarya</taxon>
        <taxon>Ascomycota</taxon>
        <taxon>Pezizomycotina</taxon>
        <taxon>Eurotiomycetes</taxon>
        <taxon>Eurotiomycetidae</taxon>
        <taxon>Eurotiales</taxon>
        <taxon>Aspergillaceae</taxon>
        <taxon>Aspergillus</taxon>
        <taxon>Aspergillus subgen. Circumdati</taxon>
    </lineage>
</organism>
<evidence type="ECO:0000313" key="2">
    <source>
        <dbReference type="Proteomes" id="UP000325395"/>
    </source>
</evidence>
<reference evidence="1 2" key="1">
    <citation type="submission" date="2019-04" db="EMBL/GenBank/DDBJ databases">
        <authorList>
            <consortium name="DOE Joint Genome Institute"/>
            <person name="Mondo S."/>
            <person name="Kjaerbolling I."/>
            <person name="Vesth T."/>
            <person name="Frisvad J.C."/>
            <person name="Nybo J.L."/>
            <person name="Theobald S."/>
            <person name="Kildgaard S."/>
            <person name="Isbrandt T."/>
            <person name="Kuo A."/>
            <person name="Sato A."/>
            <person name="Lyhne E.K."/>
            <person name="Kogle M.E."/>
            <person name="Wiebenga A."/>
            <person name="Kun R.S."/>
            <person name="Lubbers R.J."/>
            <person name="Makela M.R."/>
            <person name="Barry K."/>
            <person name="Chovatia M."/>
            <person name="Clum A."/>
            <person name="Daum C."/>
            <person name="Haridas S."/>
            <person name="He G."/>
            <person name="LaButti K."/>
            <person name="Lipzen A."/>
            <person name="Riley R."/>
            <person name="Salamov A."/>
            <person name="Simmons B.A."/>
            <person name="Magnuson J.K."/>
            <person name="Henrissat B."/>
            <person name="Mortensen U.H."/>
            <person name="Larsen T.O."/>
            <person name="Devries R.P."/>
            <person name="Grigoriev I.V."/>
            <person name="Machida M."/>
            <person name="Baker S.E."/>
            <person name="Andersen M.R."/>
            <person name="Cantor M.N."/>
            <person name="Hua S.X."/>
        </authorList>
    </citation>
    <scope>NUCLEOTIDE SEQUENCE [LARGE SCALE GENOMIC DNA]</scope>
    <source>
        <strain evidence="1 2">CBS 117616</strain>
    </source>
</reference>
<sequence>MVVLRTATNIRGMLPAPVSFSSPRACNALSAVVVLLPHTILVRWRSGSVTSCKIQTRLNHLREQYSSANLVSSASSMFIFSLAVPDRCSELEKQRFPYMPAMMILSFTPTRIRAITLRRSAGSLIVATG</sequence>
<keyword evidence="2" id="KW-1185">Reference proteome</keyword>